<name>A0AAP2DIA0_9BACT</name>
<dbReference type="RefSeq" id="WP_254093099.1">
    <property type="nucleotide sequence ID" value="NZ_JAHESC010000050.1"/>
</dbReference>
<evidence type="ECO:0000313" key="3">
    <source>
        <dbReference type="Proteomes" id="UP001319180"/>
    </source>
</evidence>
<protein>
    <submittedName>
        <fullName evidence="2">Uncharacterized protein</fullName>
    </submittedName>
</protein>
<keyword evidence="3" id="KW-1185">Reference proteome</keyword>
<gene>
    <name evidence="2" type="ORF">KK078_25165</name>
</gene>
<dbReference type="AlphaFoldDB" id="A0AAP2DIA0"/>
<organism evidence="2 3">
    <name type="scientific">Dawidia soli</name>
    <dbReference type="NCBI Taxonomy" id="2782352"/>
    <lineage>
        <taxon>Bacteria</taxon>
        <taxon>Pseudomonadati</taxon>
        <taxon>Bacteroidota</taxon>
        <taxon>Cytophagia</taxon>
        <taxon>Cytophagales</taxon>
        <taxon>Chryseotaleaceae</taxon>
        <taxon>Dawidia</taxon>
    </lineage>
</organism>
<feature type="compositionally biased region" description="Basic and acidic residues" evidence="1">
    <location>
        <begin position="90"/>
        <end position="140"/>
    </location>
</feature>
<feature type="region of interest" description="Disordered" evidence="1">
    <location>
        <begin position="62"/>
        <end position="140"/>
    </location>
</feature>
<feature type="compositionally biased region" description="Basic residues" evidence="1">
    <location>
        <begin position="71"/>
        <end position="81"/>
    </location>
</feature>
<evidence type="ECO:0000313" key="2">
    <source>
        <dbReference type="EMBL" id="MBT1689877.1"/>
    </source>
</evidence>
<accession>A0AAP2DIA0</accession>
<evidence type="ECO:0000256" key="1">
    <source>
        <dbReference type="SAM" id="MobiDB-lite"/>
    </source>
</evidence>
<dbReference type="EMBL" id="JAHESC010000050">
    <property type="protein sequence ID" value="MBT1689877.1"/>
    <property type="molecule type" value="Genomic_DNA"/>
</dbReference>
<sequence>MDDDKEISHYLRGFNYGYIVAKEFPEIADQIRNLKSRSDFMMGLGAGVKRYTHEKAQMQLLRREEKEQKKQPPKAYKKSPKYIRSFEQGDQLRADQKQQAEEKFRSHRPDWLKDQKADKQASPDKSKDKGQEKDKERERE</sequence>
<comment type="caution">
    <text evidence="2">The sequence shown here is derived from an EMBL/GenBank/DDBJ whole genome shotgun (WGS) entry which is preliminary data.</text>
</comment>
<reference evidence="2 3" key="1">
    <citation type="submission" date="2021-05" db="EMBL/GenBank/DDBJ databases">
        <title>A Polyphasic approach of four new species of the genus Ohtaekwangia: Ohtaekwangia histidinii sp. nov., Ohtaekwangia cretensis sp. nov., Ohtaekwangia indiensis sp. nov., Ohtaekwangia reichenbachii sp. nov. from diverse environment.</title>
        <authorList>
            <person name="Octaviana S."/>
        </authorList>
    </citation>
    <scope>NUCLEOTIDE SEQUENCE [LARGE SCALE GENOMIC DNA]</scope>
    <source>
        <strain evidence="2 3">PWU37</strain>
    </source>
</reference>
<dbReference type="Proteomes" id="UP001319180">
    <property type="component" value="Unassembled WGS sequence"/>
</dbReference>
<proteinExistence type="predicted"/>